<dbReference type="Proteomes" id="UP000002027">
    <property type="component" value="Chromosome 2"/>
</dbReference>
<dbReference type="AlphaFoldDB" id="D1C8P6"/>
<dbReference type="Pfam" id="PF04945">
    <property type="entry name" value="YHS"/>
    <property type="match status" value="1"/>
</dbReference>
<dbReference type="EMBL" id="CP001824">
    <property type="protein sequence ID" value="ACZ40189.1"/>
    <property type="molecule type" value="Genomic_DNA"/>
</dbReference>
<dbReference type="HOGENOM" id="CLU_041115_0_0_0"/>
<dbReference type="Gene3D" id="1.10.620.20">
    <property type="entry name" value="Ribonucleotide Reductase, subunit A"/>
    <property type="match status" value="1"/>
</dbReference>
<dbReference type="RefSeq" id="WP_012873227.1">
    <property type="nucleotide sequence ID" value="NC_013524.1"/>
</dbReference>
<dbReference type="KEGG" id="sti:Sthe_2775"/>
<dbReference type="Pfam" id="PF02625">
    <property type="entry name" value="XdhC_CoxI"/>
    <property type="match status" value="1"/>
</dbReference>
<gene>
    <name evidence="2" type="ordered locus">Sthe_2775</name>
</gene>
<proteinExistence type="predicted"/>
<dbReference type="PANTHER" id="PTHR30388:SF4">
    <property type="entry name" value="MOLYBDENUM COFACTOR INSERTION CHAPERONE PAOD"/>
    <property type="match status" value="1"/>
</dbReference>
<accession>D1C8P6</accession>
<evidence type="ECO:0000313" key="3">
    <source>
        <dbReference type="Proteomes" id="UP000002027"/>
    </source>
</evidence>
<evidence type="ECO:0000259" key="1">
    <source>
        <dbReference type="SMART" id="SM00746"/>
    </source>
</evidence>
<dbReference type="Pfam" id="PF13478">
    <property type="entry name" value="XdhC_C"/>
    <property type="match status" value="1"/>
</dbReference>
<sequence length="346" mass="36369">MTEHGERSGTTTQPALGRVSEDIFARAAALKQAGEPFVLATVVWSQRPTSARPGAKGIVTPDGALFGWVGGSCAQPTVVRQALEALAEGRPRTLRLSPDGRGSAERPDVVVAPLTCHSGGALEVFLEPFLPPLRLIVFGESPVADALIRLGHVMGYRVIASRPGAPESAPAEADVVLDSLDVVAAAAGGPAVAVVATMGVYDEDAVEQALRAGVGFVALVASGRRFETMRDALRTSSIPDDLLARVKAPAGFDIAATAPEEIAVSILAEIIAKRAELAPKDATPTVAMPIIQADPAETQAIDPVCGMAVEIATARHTYDYQGTRYYFCCPSCRRQFAADPERYLSR</sequence>
<name>D1C8P6_SPHTD</name>
<dbReference type="InterPro" id="IPR011017">
    <property type="entry name" value="TRASH_dom"/>
</dbReference>
<organism evidence="2 3">
    <name type="scientific">Sphaerobacter thermophilus (strain ATCC 49802 / DSM 20745 / KCCM 41009 / NCIMB 13125 / S 6022)</name>
    <dbReference type="NCBI Taxonomy" id="479434"/>
    <lineage>
        <taxon>Bacteria</taxon>
        <taxon>Pseudomonadati</taxon>
        <taxon>Thermomicrobiota</taxon>
        <taxon>Thermomicrobia</taxon>
        <taxon>Sphaerobacterales</taxon>
        <taxon>Sphaerobacterineae</taxon>
        <taxon>Sphaerobacteraceae</taxon>
        <taxon>Sphaerobacter</taxon>
    </lineage>
</organism>
<dbReference type="eggNOG" id="COG1975">
    <property type="taxonomic scope" value="Bacteria"/>
</dbReference>
<dbReference type="InterPro" id="IPR027051">
    <property type="entry name" value="XdhC_Rossmann_dom"/>
</dbReference>
<dbReference type="eggNOG" id="COG3350">
    <property type="taxonomic scope" value="Bacteria"/>
</dbReference>
<dbReference type="PANTHER" id="PTHR30388">
    <property type="entry name" value="ALDEHYDE OXIDOREDUCTASE MOLYBDENUM COFACTOR ASSEMBLY PROTEIN"/>
    <property type="match status" value="1"/>
</dbReference>
<dbReference type="GO" id="GO:0016491">
    <property type="term" value="F:oxidoreductase activity"/>
    <property type="evidence" value="ECO:0007669"/>
    <property type="project" value="InterPro"/>
</dbReference>
<dbReference type="InterPro" id="IPR009078">
    <property type="entry name" value="Ferritin-like_SF"/>
</dbReference>
<dbReference type="Gene3D" id="3.40.50.720">
    <property type="entry name" value="NAD(P)-binding Rossmann-like Domain"/>
    <property type="match status" value="1"/>
</dbReference>
<protein>
    <recommendedName>
        <fullName evidence="1">TRASH domain-containing protein</fullName>
    </recommendedName>
</protein>
<evidence type="ECO:0000313" key="2">
    <source>
        <dbReference type="EMBL" id="ACZ40189.1"/>
    </source>
</evidence>
<reference evidence="3" key="1">
    <citation type="submission" date="2009-11" db="EMBL/GenBank/DDBJ databases">
        <title>The complete chromosome 2 of Sphaerobacter thermophilus DSM 20745.</title>
        <authorList>
            <person name="Lucas S."/>
            <person name="Copeland A."/>
            <person name="Lapidus A."/>
            <person name="Glavina del Rio T."/>
            <person name="Dalin E."/>
            <person name="Tice H."/>
            <person name="Bruce D."/>
            <person name="Goodwin L."/>
            <person name="Pitluck S."/>
            <person name="Kyrpides N."/>
            <person name="Mavromatis K."/>
            <person name="Ivanova N."/>
            <person name="Mikhailova N."/>
            <person name="LaButti K.M."/>
            <person name="Clum A."/>
            <person name="Sun H.I."/>
            <person name="Brettin T."/>
            <person name="Detter J.C."/>
            <person name="Han C."/>
            <person name="Larimer F."/>
            <person name="Land M."/>
            <person name="Hauser L."/>
            <person name="Markowitz V."/>
            <person name="Cheng J.F."/>
            <person name="Hugenholtz P."/>
            <person name="Woyke T."/>
            <person name="Wu D."/>
            <person name="Steenblock K."/>
            <person name="Schneider S."/>
            <person name="Pukall R."/>
            <person name="Goeker M."/>
            <person name="Klenk H.P."/>
            <person name="Eisen J.A."/>
        </authorList>
    </citation>
    <scope>NUCLEOTIDE SEQUENCE [LARGE SCALE GENOMIC DNA]</scope>
    <source>
        <strain evidence="3">ATCC 49802 / DSM 20745 / S 6022</strain>
    </source>
</reference>
<dbReference type="InParanoid" id="D1C8P6"/>
<dbReference type="SUPFAM" id="SSF47240">
    <property type="entry name" value="Ferritin-like"/>
    <property type="match status" value="1"/>
</dbReference>
<dbReference type="InterPro" id="IPR003777">
    <property type="entry name" value="XdhC_CoxI"/>
</dbReference>
<reference evidence="2 3" key="2">
    <citation type="journal article" date="2010" name="Stand. Genomic Sci.">
        <title>Complete genome sequence of Desulfohalobium retbaense type strain (HR(100)).</title>
        <authorList>
            <person name="Spring S."/>
            <person name="Nolan M."/>
            <person name="Lapidus A."/>
            <person name="Glavina Del Rio T."/>
            <person name="Copeland A."/>
            <person name="Tice H."/>
            <person name="Cheng J.F."/>
            <person name="Lucas S."/>
            <person name="Land M."/>
            <person name="Chen F."/>
            <person name="Bruce D."/>
            <person name="Goodwin L."/>
            <person name="Pitluck S."/>
            <person name="Ivanova N."/>
            <person name="Mavromatis K."/>
            <person name="Mikhailova N."/>
            <person name="Pati A."/>
            <person name="Chen A."/>
            <person name="Palaniappan K."/>
            <person name="Hauser L."/>
            <person name="Chang Y.J."/>
            <person name="Jeffries C.D."/>
            <person name="Munk C."/>
            <person name="Kiss H."/>
            <person name="Chain P."/>
            <person name="Han C."/>
            <person name="Brettin T."/>
            <person name="Detter J.C."/>
            <person name="Schuler E."/>
            <person name="Goker M."/>
            <person name="Rohde M."/>
            <person name="Bristow J."/>
            <person name="Eisen J.A."/>
            <person name="Markowitz V."/>
            <person name="Hugenholtz P."/>
            <person name="Kyrpides N.C."/>
            <person name="Klenk H.P."/>
        </authorList>
    </citation>
    <scope>NUCLEOTIDE SEQUENCE [LARGE SCALE GENOMIC DNA]</scope>
    <source>
        <strain evidence="3">ATCC 49802 / DSM 20745 / S 6022</strain>
    </source>
</reference>
<dbReference type="InterPro" id="IPR012348">
    <property type="entry name" value="RNR-like"/>
</dbReference>
<feature type="domain" description="TRASH" evidence="1">
    <location>
        <begin position="302"/>
        <end position="340"/>
    </location>
</feature>
<dbReference type="STRING" id="479434.Sthe_2775"/>
<dbReference type="InterPro" id="IPR007029">
    <property type="entry name" value="YHS_dom"/>
</dbReference>
<dbReference type="SMART" id="SM00746">
    <property type="entry name" value="TRASH"/>
    <property type="match status" value="1"/>
</dbReference>
<dbReference type="OrthoDB" id="9809270at2"/>
<keyword evidence="3" id="KW-1185">Reference proteome</keyword>
<dbReference type="InterPro" id="IPR052698">
    <property type="entry name" value="MoCofactor_Util/Proc"/>
</dbReference>